<organism evidence="1 2">
    <name type="scientific">Xylaria bambusicola</name>
    <dbReference type="NCBI Taxonomy" id="326684"/>
    <lineage>
        <taxon>Eukaryota</taxon>
        <taxon>Fungi</taxon>
        <taxon>Dikarya</taxon>
        <taxon>Ascomycota</taxon>
        <taxon>Pezizomycotina</taxon>
        <taxon>Sordariomycetes</taxon>
        <taxon>Xylariomycetidae</taxon>
        <taxon>Xylariales</taxon>
        <taxon>Xylariaceae</taxon>
        <taxon>Xylaria</taxon>
    </lineage>
</organism>
<reference evidence="1 2" key="1">
    <citation type="submission" date="2023-10" db="EMBL/GenBank/DDBJ databases">
        <title>Draft genome sequence of Xylaria bambusicola isolate GMP-LS, the root and basal stem rot pathogen of sugarcane in Indonesia.</title>
        <authorList>
            <person name="Selvaraj P."/>
            <person name="Muralishankar V."/>
            <person name="Muruganantham S."/>
            <person name="Sp S."/>
            <person name="Haryani S."/>
            <person name="Lau K.J.X."/>
            <person name="Naqvi N.I."/>
        </authorList>
    </citation>
    <scope>NUCLEOTIDE SEQUENCE [LARGE SCALE GENOMIC DNA]</scope>
    <source>
        <strain evidence="1">GMP-LS</strain>
    </source>
</reference>
<sequence length="71" mass="7975">MCGPGNWAFEGHDTVEDRLKDDLQTYISPLSTIHLADPTARKCSVSTKLETQLSEATCYCSEERRSLGFYT</sequence>
<proteinExistence type="predicted"/>
<evidence type="ECO:0000313" key="2">
    <source>
        <dbReference type="Proteomes" id="UP001305414"/>
    </source>
</evidence>
<name>A0AAN7ZAG5_9PEZI</name>
<comment type="caution">
    <text evidence="1">The sequence shown here is derived from an EMBL/GenBank/DDBJ whole genome shotgun (WGS) entry which is preliminary data.</text>
</comment>
<accession>A0AAN7ZAG5</accession>
<dbReference type="AlphaFoldDB" id="A0AAN7ZAG5"/>
<dbReference type="Proteomes" id="UP001305414">
    <property type="component" value="Unassembled WGS sequence"/>
</dbReference>
<gene>
    <name evidence="1" type="ORF">RRF57_011909</name>
</gene>
<protein>
    <submittedName>
        <fullName evidence="1">Uncharacterized protein</fullName>
    </submittedName>
</protein>
<dbReference type="EMBL" id="JAWHQM010000064">
    <property type="protein sequence ID" value="KAK5636197.1"/>
    <property type="molecule type" value="Genomic_DNA"/>
</dbReference>
<evidence type="ECO:0000313" key="1">
    <source>
        <dbReference type="EMBL" id="KAK5636197.1"/>
    </source>
</evidence>
<keyword evidence="2" id="KW-1185">Reference proteome</keyword>